<evidence type="ECO:0000313" key="2">
    <source>
        <dbReference type="Proteomes" id="UP000217446"/>
    </source>
</evidence>
<organism evidence="1 2">
    <name type="scientific">Streptomyces olivochromogenes</name>
    <dbReference type="NCBI Taxonomy" id="1963"/>
    <lineage>
        <taxon>Bacteria</taxon>
        <taxon>Bacillati</taxon>
        <taxon>Actinomycetota</taxon>
        <taxon>Actinomycetes</taxon>
        <taxon>Kitasatosporales</taxon>
        <taxon>Streptomycetaceae</taxon>
        <taxon>Streptomyces</taxon>
    </lineage>
</organism>
<evidence type="ECO:0000313" key="1">
    <source>
        <dbReference type="EMBL" id="GAX55368.1"/>
    </source>
</evidence>
<name>A0A250VMD0_STROL</name>
<sequence length="141" mass="15324">MTVAVKSGDRRLACDISTALRARPRVCLPRPGQEARAEALLVLATELDEEALALMRGVCGEHGQPRIVLVAQYVGRAQLVRAVRHGLVDVLSRRTGLDQIVLALLRTREGRMCLPESALVDGLALRHRAQAIDGVAAYWAP</sequence>
<reference evidence="2" key="1">
    <citation type="submission" date="2017-05" db="EMBL/GenBank/DDBJ databases">
        <title>Streptomyces olivochromogenes NBRC 3561 whole genome shotgun sequence.</title>
        <authorList>
            <person name="Dohra H."/>
            <person name="Kodani S."/>
        </authorList>
    </citation>
    <scope>NUCLEOTIDE SEQUENCE [LARGE SCALE GENOMIC DNA]</scope>
    <source>
        <strain evidence="2">NBRC 3561</strain>
    </source>
</reference>
<dbReference type="RefSeq" id="WP_067379463.1">
    <property type="nucleotide sequence ID" value="NZ_BDQI01000018.1"/>
</dbReference>
<evidence type="ECO:0008006" key="3">
    <source>
        <dbReference type="Google" id="ProtNLM"/>
    </source>
</evidence>
<dbReference type="AlphaFoldDB" id="A0A250VMD0"/>
<dbReference type="EMBL" id="BDQI01000018">
    <property type="protein sequence ID" value="GAX55368.1"/>
    <property type="molecule type" value="Genomic_DNA"/>
</dbReference>
<comment type="caution">
    <text evidence="1">The sequence shown here is derived from an EMBL/GenBank/DDBJ whole genome shotgun (WGS) entry which is preliminary data.</text>
</comment>
<gene>
    <name evidence="1" type="ORF">SO3561_06924</name>
</gene>
<keyword evidence="2" id="KW-1185">Reference proteome</keyword>
<dbReference type="Proteomes" id="UP000217446">
    <property type="component" value="Unassembled WGS sequence"/>
</dbReference>
<protein>
    <recommendedName>
        <fullName evidence="3">DNA-binding response regulator</fullName>
    </recommendedName>
</protein>
<accession>A0A250VMD0</accession>
<proteinExistence type="predicted"/>